<dbReference type="Gene3D" id="2.60.210.10">
    <property type="entry name" value="Apoptosis, Tumor Necrosis Factor Receptor Associated Protein 2, Chain A"/>
    <property type="match status" value="1"/>
</dbReference>
<evidence type="ECO:0000259" key="7">
    <source>
        <dbReference type="PROSITE" id="PS50144"/>
    </source>
</evidence>
<evidence type="ECO:0000259" key="6">
    <source>
        <dbReference type="PROSITE" id="PS50097"/>
    </source>
</evidence>
<sequence>MSEDRIVEGLNYTSITIQNLCCRWTISDFHLFLEEMQECITSPTFPTGGNDKWCLRVGKESADYLSVYIGLLSSLNTHIWAKFQLWILGTEGEKVLGMGTGRASKFLPGYECGFKRFIFIDYIKDHVHCLLPQNKLTIFCKVTLFQDSFSISDQNRDPGIQVPRCTMADELGKLWENSLFTDCLLVVAGQEFRAHKAILAARSPVFRAMFQHDMEESRTNRVEIHDLDPRGFKAMMGFIYTGKAPDLHNMADSVLAAADKYGLERLKVICEHALYKDLSVENAAHTLFLADLHSAGQLKTQALNFIRANASEVSETSGWKTMVGSYPHLVAEACPSMAFTMGPVLEPPLKCLKRC</sequence>
<dbReference type="GeneID" id="121138270"/>
<dbReference type="SUPFAM" id="SSF54695">
    <property type="entry name" value="POZ domain"/>
    <property type="match status" value="1"/>
</dbReference>
<dbReference type="InterPro" id="IPR002083">
    <property type="entry name" value="MATH/TRAF_dom"/>
</dbReference>
<dbReference type="PANTHER" id="PTHR24413">
    <property type="entry name" value="SPECKLE-TYPE POZ PROTEIN"/>
    <property type="match status" value="1"/>
</dbReference>
<evidence type="ECO:0000256" key="2">
    <source>
        <dbReference type="ARBA" id="ARBA00004906"/>
    </source>
</evidence>
<evidence type="ECO:0000313" key="9">
    <source>
        <dbReference type="RefSeq" id="XP_040596950.1"/>
    </source>
</evidence>
<comment type="pathway">
    <text evidence="2">Protein modification; protein ubiquitination.</text>
</comment>
<feature type="domain" description="MATH" evidence="7">
    <location>
        <begin position="19"/>
        <end position="142"/>
    </location>
</feature>
<dbReference type="InterPro" id="IPR011333">
    <property type="entry name" value="SKP1/BTB/POZ_sf"/>
</dbReference>
<evidence type="ECO:0000256" key="5">
    <source>
        <dbReference type="ARBA" id="ARBA00023242"/>
    </source>
</evidence>
<dbReference type="Gene3D" id="6.20.250.50">
    <property type="match status" value="1"/>
</dbReference>
<dbReference type="Gene3D" id="3.30.710.10">
    <property type="entry name" value="Potassium Channel Kv1.1, Chain A"/>
    <property type="match status" value="1"/>
</dbReference>
<evidence type="ECO:0000256" key="1">
    <source>
        <dbReference type="ARBA" id="ARBA00004123"/>
    </source>
</evidence>
<dbReference type="RefSeq" id="XP_040596950.1">
    <property type="nucleotide sequence ID" value="XM_040741016.1"/>
</dbReference>
<keyword evidence="4" id="KW-0833">Ubl conjugation pathway</keyword>
<gene>
    <name evidence="9" type="primary">LOC121138270</name>
</gene>
<name>A0ABM2X218_MESAU</name>
<dbReference type="Pfam" id="PF00651">
    <property type="entry name" value="BTB"/>
    <property type="match status" value="1"/>
</dbReference>
<dbReference type="InterPro" id="IPR056423">
    <property type="entry name" value="BACK_BPM_SPOP"/>
</dbReference>
<dbReference type="Pfam" id="PF24570">
    <property type="entry name" value="BACK_BPM_SPOP"/>
    <property type="match status" value="1"/>
</dbReference>
<protein>
    <submittedName>
        <fullName evidence="9">Speckle-type POZ protein-like</fullName>
    </submittedName>
</protein>
<dbReference type="SUPFAM" id="SSF49599">
    <property type="entry name" value="TRAF domain-like"/>
    <property type="match status" value="1"/>
</dbReference>
<evidence type="ECO:0000313" key="8">
    <source>
        <dbReference type="Proteomes" id="UP000886700"/>
    </source>
</evidence>
<keyword evidence="8" id="KW-1185">Reference proteome</keyword>
<accession>A0ABM2X218</accession>
<dbReference type="Proteomes" id="UP000886700">
    <property type="component" value="Unplaced"/>
</dbReference>
<dbReference type="PROSITE" id="PS50144">
    <property type="entry name" value="MATH"/>
    <property type="match status" value="1"/>
</dbReference>
<dbReference type="InterPro" id="IPR008974">
    <property type="entry name" value="TRAF-like"/>
</dbReference>
<comment type="similarity">
    <text evidence="3">Belongs to the Tdpoz family.</text>
</comment>
<reference evidence="9" key="1">
    <citation type="submission" date="2025-08" db="UniProtKB">
        <authorList>
            <consortium name="RefSeq"/>
        </authorList>
    </citation>
    <scope>IDENTIFICATION</scope>
    <source>
        <tissue evidence="9">Liver</tissue>
    </source>
</reference>
<dbReference type="Pfam" id="PF22486">
    <property type="entry name" value="MATH_2"/>
    <property type="match status" value="1"/>
</dbReference>
<feature type="domain" description="BTB" evidence="6">
    <location>
        <begin position="181"/>
        <end position="243"/>
    </location>
</feature>
<dbReference type="PROSITE" id="PS50097">
    <property type="entry name" value="BTB"/>
    <property type="match status" value="1"/>
</dbReference>
<evidence type="ECO:0000256" key="3">
    <source>
        <dbReference type="ARBA" id="ARBA00010846"/>
    </source>
</evidence>
<comment type="subcellular location">
    <subcellularLocation>
        <location evidence="1">Nucleus</location>
    </subcellularLocation>
</comment>
<evidence type="ECO:0000256" key="4">
    <source>
        <dbReference type="ARBA" id="ARBA00022786"/>
    </source>
</evidence>
<dbReference type="Gene3D" id="6.10.250.3030">
    <property type="match status" value="1"/>
</dbReference>
<dbReference type="SMART" id="SM00225">
    <property type="entry name" value="BTB"/>
    <property type="match status" value="1"/>
</dbReference>
<keyword evidence="5" id="KW-0539">Nucleus</keyword>
<dbReference type="InterPro" id="IPR000210">
    <property type="entry name" value="BTB/POZ_dom"/>
</dbReference>
<proteinExistence type="inferred from homology"/>
<organism evidence="8 9">
    <name type="scientific">Mesocricetus auratus</name>
    <name type="common">Golden hamster</name>
    <dbReference type="NCBI Taxonomy" id="10036"/>
    <lineage>
        <taxon>Eukaryota</taxon>
        <taxon>Metazoa</taxon>
        <taxon>Chordata</taxon>
        <taxon>Craniata</taxon>
        <taxon>Vertebrata</taxon>
        <taxon>Euteleostomi</taxon>
        <taxon>Mammalia</taxon>
        <taxon>Eutheria</taxon>
        <taxon>Euarchontoglires</taxon>
        <taxon>Glires</taxon>
        <taxon>Rodentia</taxon>
        <taxon>Myomorpha</taxon>
        <taxon>Muroidea</taxon>
        <taxon>Cricetidae</taxon>
        <taxon>Cricetinae</taxon>
        <taxon>Mesocricetus</taxon>
    </lineage>
</organism>